<protein>
    <submittedName>
        <fullName evidence="2">MarR family transcriptional regulator</fullName>
    </submittedName>
</protein>
<dbReference type="PANTHER" id="PTHR33164">
    <property type="entry name" value="TRANSCRIPTIONAL REGULATOR, MARR FAMILY"/>
    <property type="match status" value="1"/>
</dbReference>
<dbReference type="Proteomes" id="UP000675664">
    <property type="component" value="Unassembled WGS sequence"/>
</dbReference>
<reference evidence="2" key="1">
    <citation type="submission" date="2021-04" db="EMBL/GenBank/DDBJ databases">
        <title>Sinoanaerobacter chloroacetimidivorans sp. nov., an obligate anaerobic bacterium isolated from anaerobic sludge.</title>
        <authorList>
            <person name="Bao Y."/>
        </authorList>
    </citation>
    <scope>NUCLEOTIDE SEQUENCE</scope>
    <source>
        <strain evidence="2">BAD-6</strain>
    </source>
</reference>
<dbReference type="RefSeq" id="WP_227019880.1">
    <property type="nucleotide sequence ID" value="NZ_JAGSND010000016.1"/>
</dbReference>
<dbReference type="AlphaFoldDB" id="A0A8J8B3H2"/>
<dbReference type="SUPFAM" id="SSF46785">
    <property type="entry name" value="Winged helix' DNA-binding domain"/>
    <property type="match status" value="1"/>
</dbReference>
<dbReference type="GO" id="GO:0003700">
    <property type="term" value="F:DNA-binding transcription factor activity"/>
    <property type="evidence" value="ECO:0007669"/>
    <property type="project" value="InterPro"/>
</dbReference>
<dbReference type="PROSITE" id="PS50995">
    <property type="entry name" value="HTH_MARR_2"/>
    <property type="match status" value="1"/>
</dbReference>
<dbReference type="SMART" id="SM00347">
    <property type="entry name" value="HTH_MARR"/>
    <property type="match status" value="1"/>
</dbReference>
<feature type="domain" description="HTH marR-type" evidence="1">
    <location>
        <begin position="1"/>
        <end position="147"/>
    </location>
</feature>
<name>A0A8J8B3H2_9FIRM</name>
<evidence type="ECO:0000259" key="1">
    <source>
        <dbReference type="PROSITE" id="PS50995"/>
    </source>
</evidence>
<evidence type="ECO:0000313" key="3">
    <source>
        <dbReference type="Proteomes" id="UP000675664"/>
    </source>
</evidence>
<gene>
    <name evidence="2" type="ORF">KCX82_17855</name>
</gene>
<dbReference type="InterPro" id="IPR036390">
    <property type="entry name" value="WH_DNA-bd_sf"/>
</dbReference>
<proteinExistence type="predicted"/>
<dbReference type="InterPro" id="IPR039422">
    <property type="entry name" value="MarR/SlyA-like"/>
</dbReference>
<dbReference type="Pfam" id="PF12802">
    <property type="entry name" value="MarR_2"/>
    <property type="match status" value="1"/>
</dbReference>
<dbReference type="GO" id="GO:0006950">
    <property type="term" value="P:response to stress"/>
    <property type="evidence" value="ECO:0007669"/>
    <property type="project" value="TreeGrafter"/>
</dbReference>
<dbReference type="InterPro" id="IPR000835">
    <property type="entry name" value="HTH_MarR-typ"/>
</dbReference>
<accession>A0A8J8B3H2</accession>
<dbReference type="InterPro" id="IPR036388">
    <property type="entry name" value="WH-like_DNA-bd_sf"/>
</dbReference>
<sequence length="168" mass="19850">MKLEWMREYRDVVEQLIKYCNVYAAAYKKEGIPGTDIPISYAQIQVIEYLLENEELHQNMKQIAMRLGITTSNFSKLVNKLEQKQLLEKFHTADNRKEVIIQVTEYGRRVYQEYSDYIYREHFSKMFEAAKDIPKECLPLIADMLGVPYKNANCKKKEPPVLIPIHKD</sequence>
<comment type="caution">
    <text evidence="2">The sequence shown here is derived from an EMBL/GenBank/DDBJ whole genome shotgun (WGS) entry which is preliminary data.</text>
</comment>
<dbReference type="PANTHER" id="PTHR33164:SF43">
    <property type="entry name" value="HTH-TYPE TRANSCRIPTIONAL REPRESSOR YETL"/>
    <property type="match status" value="1"/>
</dbReference>
<reference evidence="2" key="2">
    <citation type="submission" date="2021-04" db="EMBL/GenBank/DDBJ databases">
        <authorList>
            <person name="Liu J."/>
        </authorList>
    </citation>
    <scope>NUCLEOTIDE SEQUENCE</scope>
    <source>
        <strain evidence="2">BAD-6</strain>
    </source>
</reference>
<keyword evidence="3" id="KW-1185">Reference proteome</keyword>
<dbReference type="Gene3D" id="1.10.10.10">
    <property type="entry name" value="Winged helix-like DNA-binding domain superfamily/Winged helix DNA-binding domain"/>
    <property type="match status" value="1"/>
</dbReference>
<dbReference type="EMBL" id="JAGSND010000016">
    <property type="protein sequence ID" value="MBR0599752.1"/>
    <property type="molecule type" value="Genomic_DNA"/>
</dbReference>
<organism evidence="2 3">
    <name type="scientific">Sinanaerobacter chloroacetimidivorans</name>
    <dbReference type="NCBI Taxonomy" id="2818044"/>
    <lineage>
        <taxon>Bacteria</taxon>
        <taxon>Bacillati</taxon>
        <taxon>Bacillota</taxon>
        <taxon>Clostridia</taxon>
        <taxon>Peptostreptococcales</taxon>
        <taxon>Anaerovoracaceae</taxon>
        <taxon>Sinanaerobacter</taxon>
    </lineage>
</organism>
<evidence type="ECO:0000313" key="2">
    <source>
        <dbReference type="EMBL" id="MBR0599752.1"/>
    </source>
</evidence>